<keyword evidence="3" id="KW-1185">Reference proteome</keyword>
<dbReference type="EnsemblMetazoa" id="XM_014395608.2">
    <property type="protein sequence ID" value="XP_014251094.1"/>
    <property type="gene ID" value="LOC106667572"/>
</dbReference>
<organism evidence="2 3">
    <name type="scientific">Cimex lectularius</name>
    <name type="common">Bed bug</name>
    <name type="synonym">Acanthia lectularia</name>
    <dbReference type="NCBI Taxonomy" id="79782"/>
    <lineage>
        <taxon>Eukaryota</taxon>
        <taxon>Metazoa</taxon>
        <taxon>Ecdysozoa</taxon>
        <taxon>Arthropoda</taxon>
        <taxon>Hexapoda</taxon>
        <taxon>Insecta</taxon>
        <taxon>Pterygota</taxon>
        <taxon>Neoptera</taxon>
        <taxon>Paraneoptera</taxon>
        <taxon>Hemiptera</taxon>
        <taxon>Heteroptera</taxon>
        <taxon>Panheteroptera</taxon>
        <taxon>Cimicomorpha</taxon>
        <taxon>Cimicidae</taxon>
        <taxon>Cimex</taxon>
    </lineage>
</organism>
<accession>A0A8I6RRD3</accession>
<reference evidence="2" key="1">
    <citation type="submission" date="2022-01" db="UniProtKB">
        <authorList>
            <consortium name="EnsemblMetazoa"/>
        </authorList>
    </citation>
    <scope>IDENTIFICATION</scope>
</reference>
<keyword evidence="1" id="KW-0175">Coiled coil</keyword>
<evidence type="ECO:0000313" key="2">
    <source>
        <dbReference type="EnsemblMetazoa" id="XP_014251094.1"/>
    </source>
</evidence>
<dbReference type="KEGG" id="clec:106667572"/>
<evidence type="ECO:0000256" key="1">
    <source>
        <dbReference type="SAM" id="Coils"/>
    </source>
</evidence>
<dbReference type="RefSeq" id="XP_014251094.1">
    <property type="nucleotide sequence ID" value="XM_014395608.2"/>
</dbReference>
<dbReference type="Gene3D" id="3.30.160.570">
    <property type="entry name" value="Ncd80 complex, Spc24 subunit"/>
    <property type="match status" value="1"/>
</dbReference>
<sequence>MDFEDLCLDVIKSVQERQTTIKEQKLAREKLNKEEEKFAQEKWEQCLSDLTDQRREKEEELQKVVVMKKNDEDLQKQIQSLQEEIKIIQSDNEAKLSNLLHFNNRKNRALGSLSLKDQMYMESLMKRLKAFKKLTCVYWDYTFCDHKTLCGYIYNKKCNKAKAFKVNLLNKEKKEIAHELWSFIYVCIYNVNNV</sequence>
<proteinExistence type="predicted"/>
<dbReference type="GeneID" id="106667572"/>
<protein>
    <submittedName>
        <fullName evidence="2">Uncharacterized protein</fullName>
    </submittedName>
</protein>
<dbReference type="AlphaFoldDB" id="A0A8I6RRD3"/>
<feature type="coiled-coil region" evidence="1">
    <location>
        <begin position="14"/>
        <end position="98"/>
    </location>
</feature>
<dbReference type="Proteomes" id="UP000494040">
    <property type="component" value="Unassembled WGS sequence"/>
</dbReference>
<evidence type="ECO:0000313" key="3">
    <source>
        <dbReference type="Proteomes" id="UP000494040"/>
    </source>
</evidence>
<name>A0A8I6RRD3_CIMLE</name>